<evidence type="ECO:0000313" key="3">
    <source>
        <dbReference type="EMBL" id="SFV50393.1"/>
    </source>
</evidence>
<name>A0A1W1B9Z7_9ZZZZ</name>
<dbReference type="AlphaFoldDB" id="A0A1W1B9Z7"/>
<dbReference type="EMBL" id="FPHB01000011">
    <property type="protein sequence ID" value="SFV50393.1"/>
    <property type="molecule type" value="Genomic_DNA"/>
</dbReference>
<sequence>MKEAKEFLDMIKEASYIAVVAHKDPDADSLGSASAIYSFCLQLHKKVSFVCVSEIQRHFFILPWVDRIKHSFGSEDLLIVCDAASWERVGLDKRGKVINIDHHITNKHYGDLNIIKDDAIATTEVVYDLFRELDVKINEKMATALYAGVVDDSDSFSSSKTDSATFALAKELIELGAKHKDVVKYLQKYSTLSHLRLLGAMLLDMRLLKDATIALFEVEYVKFKRYGADYEDAKEALERALELPTVKTSILILEKEDGSIKISLRSCEVDCASVAIRFGGGGHSERAGCEFGHDVSIQEAREKILEEVKRVEKKKR</sequence>
<dbReference type="InterPro" id="IPR051319">
    <property type="entry name" value="Oligoribo/pAp-PDE_c-di-AMP_PDE"/>
</dbReference>
<gene>
    <name evidence="3" type="ORF">MNB_SM-7-1075</name>
</gene>
<evidence type="ECO:0000259" key="2">
    <source>
        <dbReference type="Pfam" id="PF02272"/>
    </source>
</evidence>
<dbReference type="Pfam" id="PF01368">
    <property type="entry name" value="DHH"/>
    <property type="match status" value="1"/>
</dbReference>
<dbReference type="GO" id="GO:0003676">
    <property type="term" value="F:nucleic acid binding"/>
    <property type="evidence" value="ECO:0007669"/>
    <property type="project" value="InterPro"/>
</dbReference>
<dbReference type="Pfam" id="PF02272">
    <property type="entry name" value="DHHA1"/>
    <property type="match status" value="1"/>
</dbReference>
<protein>
    <submittedName>
        <fullName evidence="3">FIG146085: 3'-to-5' oligoribonuclease A, Bacillus type</fullName>
    </submittedName>
</protein>
<dbReference type="SUPFAM" id="SSF64182">
    <property type="entry name" value="DHH phosphoesterases"/>
    <property type="match status" value="1"/>
</dbReference>
<dbReference type="InterPro" id="IPR038763">
    <property type="entry name" value="DHH_sf"/>
</dbReference>
<dbReference type="Gene3D" id="3.10.310.30">
    <property type="match status" value="1"/>
</dbReference>
<organism evidence="3">
    <name type="scientific">hydrothermal vent metagenome</name>
    <dbReference type="NCBI Taxonomy" id="652676"/>
    <lineage>
        <taxon>unclassified sequences</taxon>
        <taxon>metagenomes</taxon>
        <taxon>ecological metagenomes</taxon>
    </lineage>
</organism>
<dbReference type="InterPro" id="IPR003156">
    <property type="entry name" value="DHHA1_dom"/>
</dbReference>
<evidence type="ECO:0000259" key="1">
    <source>
        <dbReference type="Pfam" id="PF01368"/>
    </source>
</evidence>
<reference evidence="3" key="1">
    <citation type="submission" date="2016-10" db="EMBL/GenBank/DDBJ databases">
        <authorList>
            <person name="de Groot N.N."/>
        </authorList>
    </citation>
    <scope>NUCLEOTIDE SEQUENCE</scope>
</reference>
<dbReference type="InterPro" id="IPR001667">
    <property type="entry name" value="DDH_dom"/>
</dbReference>
<proteinExistence type="predicted"/>
<dbReference type="Gene3D" id="3.90.1640.10">
    <property type="entry name" value="inorganic pyrophosphatase (n-terminal core)"/>
    <property type="match status" value="1"/>
</dbReference>
<feature type="domain" description="DHHA1" evidence="2">
    <location>
        <begin position="225"/>
        <end position="310"/>
    </location>
</feature>
<dbReference type="PANTHER" id="PTHR47618">
    <property type="entry name" value="BIFUNCTIONAL OLIGORIBONUCLEASE AND PAP PHOSPHATASE NRNA"/>
    <property type="match status" value="1"/>
</dbReference>
<feature type="domain" description="DDH" evidence="1">
    <location>
        <begin position="17"/>
        <end position="149"/>
    </location>
</feature>
<accession>A0A1W1B9Z7</accession>
<dbReference type="PANTHER" id="PTHR47618:SF1">
    <property type="entry name" value="BIFUNCTIONAL OLIGORIBONUCLEASE AND PAP PHOSPHATASE NRNA"/>
    <property type="match status" value="1"/>
</dbReference>